<comment type="similarity">
    <text evidence="3 6">Belongs to the glycosyl hydrolase 47 family.</text>
</comment>
<protein>
    <recommendedName>
        <fullName evidence="6">alpha-1,2-Mannosidase</fullName>
        <ecNumber evidence="6">3.2.1.-</ecNumber>
    </recommendedName>
</protein>
<comment type="pathway">
    <text evidence="2">Protein modification; protein glycosylation.</text>
</comment>
<feature type="region of interest" description="Disordered" evidence="7">
    <location>
        <begin position="44"/>
        <end position="171"/>
    </location>
</feature>
<proteinExistence type="inferred from homology"/>
<evidence type="ECO:0000313" key="9">
    <source>
        <dbReference type="Proteomes" id="UP001583186"/>
    </source>
</evidence>
<evidence type="ECO:0000256" key="2">
    <source>
        <dbReference type="ARBA" id="ARBA00004922"/>
    </source>
</evidence>
<evidence type="ECO:0000256" key="5">
    <source>
        <dbReference type="ARBA" id="ARBA00023157"/>
    </source>
</evidence>
<dbReference type="Gene3D" id="1.50.10.10">
    <property type="match status" value="3"/>
</dbReference>
<accession>A0ABR3ZEP2</accession>
<feature type="compositionally biased region" description="Basic and acidic residues" evidence="7">
    <location>
        <begin position="94"/>
        <end position="108"/>
    </location>
</feature>
<dbReference type="Pfam" id="PF01532">
    <property type="entry name" value="Glyco_hydro_47"/>
    <property type="match status" value="1"/>
</dbReference>
<comment type="cofactor">
    <cofactor evidence="1">
        <name>Ca(2+)</name>
        <dbReference type="ChEBI" id="CHEBI:29108"/>
    </cofactor>
</comment>
<evidence type="ECO:0000256" key="3">
    <source>
        <dbReference type="ARBA" id="ARBA00007658"/>
    </source>
</evidence>
<dbReference type="EMBL" id="JAWCUI010000013">
    <property type="protein sequence ID" value="KAL1899148.1"/>
    <property type="molecule type" value="Genomic_DNA"/>
</dbReference>
<keyword evidence="5" id="KW-1015">Disulfide bond</keyword>
<keyword evidence="9" id="KW-1185">Reference proteome</keyword>
<evidence type="ECO:0000256" key="6">
    <source>
        <dbReference type="RuleBase" id="RU361193"/>
    </source>
</evidence>
<dbReference type="InterPro" id="IPR012341">
    <property type="entry name" value="6hp_glycosidase-like_sf"/>
</dbReference>
<comment type="caution">
    <text evidence="8">The sequence shown here is derived from an EMBL/GenBank/DDBJ whole genome shotgun (WGS) entry which is preliminary data.</text>
</comment>
<feature type="compositionally biased region" description="Polar residues" evidence="7">
    <location>
        <begin position="147"/>
        <end position="156"/>
    </location>
</feature>
<feature type="region of interest" description="Disordered" evidence="7">
    <location>
        <begin position="480"/>
        <end position="504"/>
    </location>
</feature>
<gene>
    <name evidence="8" type="ORF">Sste5346_003070</name>
</gene>
<organism evidence="8 9">
    <name type="scientific">Sporothrix stenoceras</name>
    <dbReference type="NCBI Taxonomy" id="5173"/>
    <lineage>
        <taxon>Eukaryota</taxon>
        <taxon>Fungi</taxon>
        <taxon>Dikarya</taxon>
        <taxon>Ascomycota</taxon>
        <taxon>Pezizomycotina</taxon>
        <taxon>Sordariomycetes</taxon>
        <taxon>Sordariomycetidae</taxon>
        <taxon>Ophiostomatales</taxon>
        <taxon>Ophiostomataceae</taxon>
        <taxon>Sporothrix</taxon>
    </lineage>
</organism>
<evidence type="ECO:0000256" key="4">
    <source>
        <dbReference type="ARBA" id="ARBA00022801"/>
    </source>
</evidence>
<dbReference type="InterPro" id="IPR001382">
    <property type="entry name" value="Glyco_hydro_47"/>
</dbReference>
<feature type="region of interest" description="Disordered" evidence="7">
    <location>
        <begin position="834"/>
        <end position="875"/>
    </location>
</feature>
<dbReference type="EC" id="3.2.1.-" evidence="6"/>
<dbReference type="SUPFAM" id="SSF48225">
    <property type="entry name" value="Seven-hairpin glycosidases"/>
    <property type="match status" value="1"/>
</dbReference>
<dbReference type="PRINTS" id="PR00747">
    <property type="entry name" value="GLYHDRLASE47"/>
</dbReference>
<evidence type="ECO:0000256" key="1">
    <source>
        <dbReference type="ARBA" id="ARBA00001913"/>
    </source>
</evidence>
<name>A0ABR3ZEP2_9PEZI</name>
<dbReference type="PANTHER" id="PTHR11742">
    <property type="entry name" value="MANNOSYL-OLIGOSACCHARIDE ALPHA-1,2-MANNOSIDASE-RELATED"/>
    <property type="match status" value="1"/>
</dbReference>
<keyword evidence="4 6" id="KW-0378">Hydrolase</keyword>
<evidence type="ECO:0000256" key="7">
    <source>
        <dbReference type="SAM" id="MobiDB-lite"/>
    </source>
</evidence>
<feature type="compositionally biased region" description="Low complexity" evidence="7">
    <location>
        <begin position="48"/>
        <end position="81"/>
    </location>
</feature>
<dbReference type="Proteomes" id="UP001583186">
    <property type="component" value="Unassembled WGS sequence"/>
</dbReference>
<evidence type="ECO:0000313" key="8">
    <source>
        <dbReference type="EMBL" id="KAL1899148.1"/>
    </source>
</evidence>
<dbReference type="PANTHER" id="PTHR11742:SF103">
    <property type="entry name" value="ENDOPLASMIC RETICULUM MANNOSIDASE MNL2-RELATED"/>
    <property type="match status" value="1"/>
</dbReference>
<keyword evidence="6" id="KW-0326">Glycosidase</keyword>
<dbReference type="InterPro" id="IPR050749">
    <property type="entry name" value="Glycosyl_Hydrolase_47"/>
</dbReference>
<dbReference type="InterPro" id="IPR036026">
    <property type="entry name" value="Seven-hairpin_glycosidases"/>
</dbReference>
<feature type="compositionally biased region" description="Low complexity" evidence="7">
    <location>
        <begin position="843"/>
        <end position="854"/>
    </location>
</feature>
<sequence>MALLRFRRYRVFVFGAAFFLFLIFRLSHNSQLSAHHTTIYKGYSAPPDGESSTGSGSGTDSSHDGTNSNSGAGAPPQAAAPFVGTPDVNTPKVQAEKPIEKPIEKPAEKVVAPEPESMRIPQLHTSLEVKGSYGLPTGPRSPKPAAPQQTETPASSSEEDGAFDSNRVQQVNPPAPLQETAVPVAADATAKTTPIFSTSVIHWMKMNEHFPIPEESLILLPTGSPKPIPKIQHKFAAESNAAREIRESRLAAVRSEMEHAWSGYRTYAWTHDELAPVSKGSRDPFCGWAASLVDALDTLWIMEMYDEFDAAYEAVREIDFTTTPYRSEIPVFETIIRYLGGLIAAYDISGGEKGKYPALLSKAVELAEILMGVFDTPNRMPILYYNWKPAFYSQPKAASSSASVAELGSMSMEFTRLAQLTGHHKYYDAIARITDGFEDWQNRPNGTALPGIFPEHIDASGCNRTAAAILEAENASKLAKSQMAAANDTETEPEGYKPKQPASDPMVAQDKVAIAKTMPPDLEFRVNPATGDKPATGEFHKVDKADLSADELNGASIGKRDIVGAVSSSVVPNGNTGQVASAHSADTVSPVPIIKTSSGLQAANKPASAPIAANGQVAKFDCIPQGLTAGGYGQGSYSMGGSQDSTYEYFPKACILKLSLVQFLLLGGLVPKYQAMHEKVADAVKKYLLFRPLIKDDTRDILFSAKVSSRDGTDKDLTYTYEVTHLTCFLGGMFAMGGRIFDRPEDVEIGAKLADGCAWAYEAMPMGVMPEWSIITPCANMTYCPWNETAWYEKLDPNTAWRTQQMLDYEERMKAWTIKKDEIQELQKARMEELDRERKAAENAELANNSSAPADAVEIAPPAPETPLGDANIGKRSVVGADTTPVTAADIVAINEKEKTLQSEMDLNAAAPAAPATPAAPVAAAPAANAAAAPPPAAEKKPLPDLVIPAMPRRPETHEEFVQNRIDRDKLVPGFVSMNDKRYILRPEAIESVWYMYRITGDTVWQEKGWRMWQAVVHATRTEFGHSAIGDVLADPAGDTNQLDNMESFWFAETLKYFYLLFTTPDVISLDDYVLNTEAHPFKRPT</sequence>
<reference evidence="8 9" key="1">
    <citation type="journal article" date="2024" name="IMA Fungus">
        <title>IMA Genome - F19 : A genome assembly and annotation guide to empower mycologists, including annotated draft genome sequences of Ceratocystis pirilliformis, Diaporthe australafricana, Fusarium ophioides, Paecilomyces lecythidis, and Sporothrix stenoceras.</title>
        <authorList>
            <person name="Aylward J."/>
            <person name="Wilson A.M."/>
            <person name="Visagie C.M."/>
            <person name="Spraker J."/>
            <person name="Barnes I."/>
            <person name="Buitendag C."/>
            <person name="Ceriani C."/>
            <person name="Del Mar Angel L."/>
            <person name="du Plessis D."/>
            <person name="Fuchs T."/>
            <person name="Gasser K."/>
            <person name="Kramer D."/>
            <person name="Li W."/>
            <person name="Munsamy K."/>
            <person name="Piso A."/>
            <person name="Price J.L."/>
            <person name="Sonnekus B."/>
            <person name="Thomas C."/>
            <person name="van der Nest A."/>
            <person name="van Dijk A."/>
            <person name="van Heerden A."/>
            <person name="van Vuuren N."/>
            <person name="Yilmaz N."/>
            <person name="Duong T.A."/>
            <person name="van der Merwe N.A."/>
            <person name="Wingfield M.J."/>
            <person name="Wingfield B.D."/>
        </authorList>
    </citation>
    <scope>NUCLEOTIDE SEQUENCE [LARGE SCALE GENOMIC DNA]</scope>
    <source>
        <strain evidence="8 9">CMW 5346</strain>
    </source>
</reference>